<keyword evidence="4" id="KW-1185">Reference proteome</keyword>
<evidence type="ECO:0000313" key="4">
    <source>
        <dbReference type="Proteomes" id="UP000031737"/>
    </source>
</evidence>
<dbReference type="OrthoDB" id="265810at2759"/>
<name>A0A061IUS7_TRYRA</name>
<accession>A0A061IUS7</accession>
<organism evidence="3 4">
    <name type="scientific">Trypanosoma rangeli SC58</name>
    <dbReference type="NCBI Taxonomy" id="429131"/>
    <lineage>
        <taxon>Eukaryota</taxon>
        <taxon>Discoba</taxon>
        <taxon>Euglenozoa</taxon>
        <taxon>Kinetoplastea</taxon>
        <taxon>Metakinetoplastina</taxon>
        <taxon>Trypanosomatida</taxon>
        <taxon>Trypanosomatidae</taxon>
        <taxon>Trypanosoma</taxon>
        <taxon>Herpetosoma</taxon>
    </lineage>
</organism>
<evidence type="ECO:0000256" key="2">
    <source>
        <dbReference type="SAM" id="MobiDB-lite"/>
    </source>
</evidence>
<evidence type="ECO:0000313" key="3">
    <source>
        <dbReference type="EMBL" id="ESL06414.1"/>
    </source>
</evidence>
<feature type="coiled-coil region" evidence="1">
    <location>
        <begin position="84"/>
        <end position="198"/>
    </location>
</feature>
<evidence type="ECO:0000256" key="1">
    <source>
        <dbReference type="SAM" id="Coils"/>
    </source>
</evidence>
<dbReference type="EMBL" id="AUPL01005913">
    <property type="protein sequence ID" value="ESL06414.1"/>
    <property type="molecule type" value="Genomic_DNA"/>
</dbReference>
<protein>
    <submittedName>
        <fullName evidence="3">Uncharacterized protein</fullName>
    </submittedName>
</protein>
<dbReference type="Proteomes" id="UP000031737">
    <property type="component" value="Unassembled WGS sequence"/>
</dbReference>
<proteinExistence type="predicted"/>
<gene>
    <name evidence="3" type="ORF">TRSC58_05913</name>
</gene>
<feature type="coiled-coil region" evidence="1">
    <location>
        <begin position="526"/>
        <end position="656"/>
    </location>
</feature>
<keyword evidence="1" id="KW-0175">Coiled coil</keyword>
<reference evidence="3 4" key="1">
    <citation type="submission" date="2013-07" db="EMBL/GenBank/DDBJ databases">
        <authorList>
            <person name="Stoco P.H."/>
            <person name="Wagner G."/>
            <person name="Gerber A."/>
            <person name="Zaha A."/>
            <person name="Thompson C."/>
            <person name="Bartholomeu D.C."/>
            <person name="Luckemeyer D.D."/>
            <person name="Bahia D."/>
            <person name="Loreto E."/>
            <person name="Prestes E.B."/>
            <person name="Lima F.M."/>
            <person name="Rodrigues-Luiz G."/>
            <person name="Vallejo G.A."/>
            <person name="Filho J.F."/>
            <person name="Monteiro K.M."/>
            <person name="Tyler K.M."/>
            <person name="de Almeida L.G."/>
            <person name="Ortiz M.F."/>
            <person name="Siervo M.A."/>
            <person name="de Moraes M.H."/>
            <person name="Cunha O.L."/>
            <person name="Mendonca-Neto R."/>
            <person name="Silva R."/>
            <person name="Teixeira S.M."/>
            <person name="Murta S.M."/>
            <person name="Sincero T.C."/>
            <person name="Mendes T.A."/>
            <person name="Urmenyi T.P."/>
            <person name="Silva V.G."/>
            <person name="da Rocha W.D."/>
            <person name="Andersson B."/>
            <person name="Romanha A.J."/>
            <person name="Steindel M."/>
            <person name="de Vasconcelos A.T."/>
            <person name="Grisard E.C."/>
        </authorList>
    </citation>
    <scope>NUCLEOTIDE SEQUENCE [LARGE SCALE GENOMIC DNA]</scope>
    <source>
        <strain evidence="3 4">SC58</strain>
    </source>
</reference>
<feature type="region of interest" description="Disordered" evidence="2">
    <location>
        <begin position="755"/>
        <end position="810"/>
    </location>
</feature>
<comment type="caution">
    <text evidence="3">The sequence shown here is derived from an EMBL/GenBank/DDBJ whole genome shotgun (WGS) entry which is preliminary data.</text>
</comment>
<dbReference type="AlphaFoldDB" id="A0A061IUS7"/>
<sequence length="843" mass="97936">MISSDDEWRNPSNILMRRNVGGNEGGDAMLAARRQAIQRQRDAAALGPTPRQQAAQQPAFAPEQLAVKVPAPQTQETGVTEEMLESLRRELDAKKKLLVAAKEKETSLRDRWRALKAQRLAEIAQLDAKLRQHHDAMEDVKASAEREVIEAQDAQQQHLKEERDRVTASIREQYEPQLAALRTELEGLQQQEAKLQAELAAGGTAKDLVHTCVGKALVTLLQRVEDMFAADASTMEAWEDEVQRLVRHEVRSSFAVTTGSEAQREREDLQKLFQESLDFWRKAEEAEREQVLKMDEQLLLDTESMVHDDLDRLQHEELTMEEMYAESRESWASQHQEMLKREMEAAMNRRAAEHEEQRALRHQMHLERMRAVEENHHDMLEKQRWFHEKHMALLREQHTKEEHLAEQRSRVNAAMQADVARATEEFNRVVHAVEALLKRIKEYRAAVEDGRAALDGDRRRALEAREETLTMLQDVVTKQSVSVGEEYNSLMATLGRLEAVRRTVEQHLEEERLWLGKQEAKYAHSKKEWEMEYRRWKQMVEDEKCNVQERFGRVLAELREATVQLAEEERETQAEQASMALWFRNACDKTETEVRQLRQREEELKGRHDTMVNLLDEMRRKTEQVEEQWRRLRQDRQDLMKDNEALREDEMQLRQTRRYLHLLREQLDSKRMETAEGRERVNTLRHELQLSQEAVKKLPKTTPETRQNTYIPFPSASRHVVPTATQSANRLPLRVLHELRDMLGKTRRAVPFAAAAAEPPRPATNLSGAFTAVSVSPPHRGMAPRHDQPHSHPTRQSGARYIDPLDSSRETSTQLYDTSINNFTSLLNFSETESTRQSPPNST</sequence>
<dbReference type="VEuPathDB" id="TriTrypDB:TRSC58_05913"/>